<proteinExistence type="predicted"/>
<reference evidence="1 2" key="1">
    <citation type="submission" date="2014-04" db="EMBL/GenBank/DDBJ databases">
        <title>A new species of microsporidia sheds light on the evolution of extreme parasitism.</title>
        <authorList>
            <person name="Haag K.L."/>
            <person name="James T.Y."/>
            <person name="Larsson R."/>
            <person name="Schaer T.M."/>
            <person name="Refardt D."/>
            <person name="Pombert J.-F."/>
            <person name="Ebert D."/>
        </authorList>
    </citation>
    <scope>NUCLEOTIDE SEQUENCE [LARGE SCALE GENOMIC DNA]</scope>
    <source>
        <strain evidence="1 2">UGP3</strain>
        <tissue evidence="1">Spores</tissue>
    </source>
</reference>
<dbReference type="AlphaFoldDB" id="A0A098VVS6"/>
<comment type="caution">
    <text evidence="1">The sequence shown here is derived from an EMBL/GenBank/DDBJ whole genome shotgun (WGS) entry which is preliminary data.</text>
</comment>
<dbReference type="GeneID" id="25258065"/>
<dbReference type="Gene3D" id="2.130.10.10">
    <property type="entry name" value="YVTN repeat-like/Quinoprotein amine dehydrogenase"/>
    <property type="match status" value="1"/>
</dbReference>
<sequence length="404" mass="44823">MDFRFGRRPPFGKTEIKFNFKLTLEGNGILIPVMKSVSFQTEVQINGRCATLSSRNFPIYSIASVSQQSHDSYTLYVGGGGGTSKTGIPNGFTSMAISSESGIPLNAEEAPFCSTKDTVLGLRSISDTEFLVAVGDKVVKAIKDSGEFHITNPKSESFSLADDDFIRLVKRIDADKFFVLYASGQIFSYINDKYESISDQFQLESMSDIKSIDAFQQLIAITTSTFVHIFTFSVDAKNGSINIMADKRQTVKADAIKSIKIRSFWYVYSHPGVGTAAASSDKLKAYRYTIGDQVCYHTMLTCSSNGLVLAVGFSNGDIVNYCAHSFKVHVFFVTLGVPILQKLPLSSSNLSRICKFFPASHFWFARWIFKYSPGFRISSVWARHPNSWSYIPIVPCANNYSHSP</sequence>
<protein>
    <submittedName>
        <fullName evidence="1">Uncharacterized protein</fullName>
    </submittedName>
</protein>
<keyword evidence="2" id="KW-1185">Reference proteome</keyword>
<dbReference type="EMBL" id="JMKJ01000016">
    <property type="protein sequence ID" value="KGG53057.1"/>
    <property type="molecule type" value="Genomic_DNA"/>
</dbReference>
<organism evidence="1 2">
    <name type="scientific">Mitosporidium daphniae</name>
    <dbReference type="NCBI Taxonomy" id="1485682"/>
    <lineage>
        <taxon>Eukaryota</taxon>
        <taxon>Fungi</taxon>
        <taxon>Fungi incertae sedis</taxon>
        <taxon>Microsporidia</taxon>
        <taxon>Mitosporidium</taxon>
    </lineage>
</organism>
<evidence type="ECO:0000313" key="1">
    <source>
        <dbReference type="EMBL" id="KGG53057.1"/>
    </source>
</evidence>
<dbReference type="InterPro" id="IPR015943">
    <property type="entry name" value="WD40/YVTN_repeat-like_dom_sf"/>
</dbReference>
<dbReference type="HOGENOM" id="CLU_681661_0_0_1"/>
<gene>
    <name evidence="1" type="ORF">DI09_114p90</name>
</gene>
<dbReference type="RefSeq" id="XP_013239493.1">
    <property type="nucleotide sequence ID" value="XM_013384039.1"/>
</dbReference>
<accession>A0A098VVS6</accession>
<evidence type="ECO:0000313" key="2">
    <source>
        <dbReference type="Proteomes" id="UP000029725"/>
    </source>
</evidence>
<name>A0A098VVS6_9MICR</name>
<dbReference type="VEuPathDB" id="MicrosporidiaDB:DI09_114p90"/>
<dbReference type="Proteomes" id="UP000029725">
    <property type="component" value="Unassembled WGS sequence"/>
</dbReference>